<proteinExistence type="predicted"/>
<dbReference type="AlphaFoldDB" id="A0A1B2EZ19"/>
<dbReference type="InterPro" id="IPR029058">
    <property type="entry name" value="AB_hydrolase_fold"/>
</dbReference>
<accession>A0A1B2EZ19</accession>
<name>A0A1B2EZ19_9HYPH</name>
<reference evidence="1" key="1">
    <citation type="submission" date="2016-07" db="EMBL/GenBank/DDBJ databases">
        <title>Microvirga ossetica sp. nov. a new species of rhizobia isolated from root nodules of the legume species Vicia alpestris Steven originated from North Ossetia region in the Caucasus.</title>
        <authorList>
            <person name="Safronova V.I."/>
            <person name="Kuznetsova I.G."/>
            <person name="Sazanova A.L."/>
            <person name="Belimov A."/>
            <person name="Andronov E."/>
            <person name="Osledkin Y.S."/>
            <person name="Onishchuk O.P."/>
            <person name="Kurchak O.N."/>
            <person name="Shaposhnikov A.I."/>
            <person name="Willems A."/>
            <person name="Tikhonovich I.A."/>
        </authorList>
    </citation>
    <scope>NUCLEOTIDE SEQUENCE [LARGE SCALE GENOMIC DNA]</scope>
    <source>
        <strain evidence="1">V5/3M</strain>
        <plasmid evidence="1">unnamed4</plasmid>
    </source>
</reference>
<organism evidence="1">
    <name type="scientific">Microvirga ossetica</name>
    <dbReference type="NCBI Taxonomy" id="1882682"/>
    <lineage>
        <taxon>Bacteria</taxon>
        <taxon>Pseudomonadati</taxon>
        <taxon>Pseudomonadota</taxon>
        <taxon>Alphaproteobacteria</taxon>
        <taxon>Hyphomicrobiales</taxon>
        <taxon>Methylobacteriaceae</taxon>
        <taxon>Microvirga</taxon>
    </lineage>
</organism>
<keyword evidence="1" id="KW-0614">Plasmid</keyword>
<protein>
    <recommendedName>
        <fullName evidence="2">Alpha/beta hydrolase</fullName>
    </recommendedName>
</protein>
<sequence>MFRRSAALACTTVLAAALGLLAVAFGPLESFAREPGKDKITAYLREGPITVYTYRPTGCEKPSLLFVFHGLGRNAYSYRNSARELADRKCMIVFAPLFDRERFPTWRYQRGGIVQDQKLLRREQWTVSLVAELVAWARLEEGMPSAPYYLFGHSAGGQFLSRVAAFDPPRDAAQIVIANPSTYVLPSTSEPVPFGLGRVFGPTEGERQLSTYLDLPITIYLGNDDTGDEDLSQFPEAVRQGGNRLERGRFVFDSAKSMARANGWNFRWRMVTASDVGHTARGMLQADEAIKAFGLDEPATVH</sequence>
<dbReference type="OrthoDB" id="332706at2"/>
<dbReference type="KEGG" id="moc:BB934_43920"/>
<gene>
    <name evidence="1" type="ORF">BB934_43920</name>
</gene>
<dbReference type="Gene3D" id="3.40.50.1820">
    <property type="entry name" value="alpha/beta hydrolase"/>
    <property type="match status" value="1"/>
</dbReference>
<evidence type="ECO:0000313" key="1">
    <source>
        <dbReference type="EMBL" id="ANY85148.1"/>
    </source>
</evidence>
<evidence type="ECO:0008006" key="2">
    <source>
        <dbReference type="Google" id="ProtNLM"/>
    </source>
</evidence>
<geneLocation type="plasmid" evidence="1">
    <name>unnamed4</name>
</geneLocation>
<dbReference type="EMBL" id="CP016620">
    <property type="protein sequence ID" value="ANY85148.1"/>
    <property type="molecule type" value="Genomic_DNA"/>
</dbReference>
<dbReference type="RefSeq" id="WP_099515942.1">
    <property type="nucleotide sequence ID" value="NZ_CP016620.1"/>
</dbReference>
<dbReference type="SUPFAM" id="SSF53474">
    <property type="entry name" value="alpha/beta-Hydrolases"/>
    <property type="match status" value="1"/>
</dbReference>